<accession>A0A402CF04</accession>
<dbReference type="EMBL" id="BHYM01000050">
    <property type="protein sequence ID" value="GCE42165.1"/>
    <property type="molecule type" value="Genomic_DNA"/>
</dbReference>
<comment type="caution">
    <text evidence="1">The sequence shown here is derived from an EMBL/GenBank/DDBJ whole genome shotgun (WGS) entry which is preliminary data.</text>
</comment>
<organism evidence="1 2">
    <name type="scientific">Rhodococcus wratislaviensis</name>
    <name type="common">Tsukamurella wratislaviensis</name>
    <dbReference type="NCBI Taxonomy" id="44752"/>
    <lineage>
        <taxon>Bacteria</taxon>
        <taxon>Bacillati</taxon>
        <taxon>Actinomycetota</taxon>
        <taxon>Actinomycetes</taxon>
        <taxon>Mycobacteriales</taxon>
        <taxon>Nocardiaceae</taxon>
        <taxon>Rhodococcus</taxon>
    </lineage>
</organism>
<reference evidence="1 2" key="1">
    <citation type="submission" date="2018-11" db="EMBL/GenBank/DDBJ databases">
        <title>Microbial catabolism of amino acid.</title>
        <authorList>
            <person name="Hibi M."/>
            <person name="Ogawa J."/>
        </authorList>
    </citation>
    <scope>NUCLEOTIDE SEQUENCE [LARGE SCALE GENOMIC DNA]</scope>
    <source>
        <strain evidence="1 2">C31-06</strain>
    </source>
</reference>
<name>A0A402CF04_RHOWR</name>
<sequence>MYSAPEFFEFDNADEAQIVDGADPMDEAALREIAYNCPAGAIRVEQVADD</sequence>
<dbReference type="AlphaFoldDB" id="A0A402CF04"/>
<evidence type="ECO:0000313" key="2">
    <source>
        <dbReference type="Proteomes" id="UP000287519"/>
    </source>
</evidence>
<protein>
    <recommendedName>
        <fullName evidence="3">Ferredoxin</fullName>
    </recommendedName>
</protein>
<dbReference type="Gene3D" id="3.30.70.20">
    <property type="match status" value="1"/>
</dbReference>
<evidence type="ECO:0008006" key="3">
    <source>
        <dbReference type="Google" id="ProtNLM"/>
    </source>
</evidence>
<gene>
    <name evidence="1" type="ORF">Rhow_006104</name>
</gene>
<proteinExistence type="predicted"/>
<dbReference type="Proteomes" id="UP000287519">
    <property type="component" value="Unassembled WGS sequence"/>
</dbReference>
<keyword evidence="2" id="KW-1185">Reference proteome</keyword>
<evidence type="ECO:0000313" key="1">
    <source>
        <dbReference type="EMBL" id="GCE42165.1"/>
    </source>
</evidence>